<evidence type="ECO:0000313" key="1">
    <source>
        <dbReference type="EMBL" id="RAL15866.1"/>
    </source>
</evidence>
<keyword evidence="2" id="KW-1185">Reference proteome</keyword>
<sequence length="77" mass="8647">MENVRVNEFDNDTACADESVPLRINAKDSDLGSMMASGHGEVTSITYRSPEAYFNKPWSSAIDIWAWRIVVNLLNLL</sequence>
<dbReference type="GeneID" id="37200990"/>
<accession>A0A395I7H6</accession>
<dbReference type="SUPFAM" id="SSF56112">
    <property type="entry name" value="Protein kinase-like (PK-like)"/>
    <property type="match status" value="1"/>
</dbReference>
<protein>
    <recommendedName>
        <fullName evidence="3">Protein kinase domain-containing protein</fullName>
    </recommendedName>
</protein>
<evidence type="ECO:0008006" key="3">
    <source>
        <dbReference type="Google" id="ProtNLM"/>
    </source>
</evidence>
<dbReference type="OrthoDB" id="5979581at2759"/>
<dbReference type="STRING" id="1450537.A0A395I7H6"/>
<dbReference type="AlphaFoldDB" id="A0A395I7H6"/>
<dbReference type="EMBL" id="KZ824270">
    <property type="protein sequence ID" value="RAL15866.1"/>
    <property type="molecule type" value="Genomic_DNA"/>
</dbReference>
<gene>
    <name evidence="1" type="ORF">BO97DRAFT_421116</name>
</gene>
<dbReference type="Gene3D" id="1.10.510.10">
    <property type="entry name" value="Transferase(Phosphotransferase) domain 1"/>
    <property type="match status" value="1"/>
</dbReference>
<dbReference type="Proteomes" id="UP000248961">
    <property type="component" value="Unassembled WGS sequence"/>
</dbReference>
<dbReference type="VEuPathDB" id="FungiDB:BO97DRAFT_421116"/>
<dbReference type="RefSeq" id="XP_025555020.1">
    <property type="nucleotide sequence ID" value="XM_025696701.1"/>
</dbReference>
<evidence type="ECO:0000313" key="2">
    <source>
        <dbReference type="Proteomes" id="UP000248961"/>
    </source>
</evidence>
<name>A0A395I7H6_ASPHC</name>
<dbReference type="InterPro" id="IPR011009">
    <property type="entry name" value="Kinase-like_dom_sf"/>
</dbReference>
<organism evidence="1 2">
    <name type="scientific">Aspergillus homomorphus (strain CBS 101889)</name>
    <dbReference type="NCBI Taxonomy" id="1450537"/>
    <lineage>
        <taxon>Eukaryota</taxon>
        <taxon>Fungi</taxon>
        <taxon>Dikarya</taxon>
        <taxon>Ascomycota</taxon>
        <taxon>Pezizomycotina</taxon>
        <taxon>Eurotiomycetes</taxon>
        <taxon>Eurotiomycetidae</taxon>
        <taxon>Eurotiales</taxon>
        <taxon>Aspergillaceae</taxon>
        <taxon>Aspergillus</taxon>
        <taxon>Aspergillus subgen. Circumdati</taxon>
    </lineage>
</organism>
<reference evidence="1 2" key="1">
    <citation type="submission" date="2018-02" db="EMBL/GenBank/DDBJ databases">
        <title>The genomes of Aspergillus section Nigri reveals drivers in fungal speciation.</title>
        <authorList>
            <consortium name="DOE Joint Genome Institute"/>
            <person name="Vesth T.C."/>
            <person name="Nybo J."/>
            <person name="Theobald S."/>
            <person name="Brandl J."/>
            <person name="Frisvad J.C."/>
            <person name="Nielsen K.F."/>
            <person name="Lyhne E.K."/>
            <person name="Kogle M.E."/>
            <person name="Kuo A."/>
            <person name="Riley R."/>
            <person name="Clum A."/>
            <person name="Nolan M."/>
            <person name="Lipzen A."/>
            <person name="Salamov A."/>
            <person name="Henrissat B."/>
            <person name="Wiebenga A."/>
            <person name="De vries R.P."/>
            <person name="Grigoriev I.V."/>
            <person name="Mortensen U.H."/>
            <person name="Andersen M.R."/>
            <person name="Baker S.E."/>
        </authorList>
    </citation>
    <scope>NUCLEOTIDE SEQUENCE [LARGE SCALE GENOMIC DNA]</scope>
    <source>
        <strain evidence="1 2">CBS 101889</strain>
    </source>
</reference>
<proteinExistence type="predicted"/>